<dbReference type="GeneID" id="106671346"/>
<organism evidence="2 3">
    <name type="scientific">Cimex lectularius</name>
    <name type="common">Bed bug</name>
    <name type="synonym">Acanthia lectularia</name>
    <dbReference type="NCBI Taxonomy" id="79782"/>
    <lineage>
        <taxon>Eukaryota</taxon>
        <taxon>Metazoa</taxon>
        <taxon>Ecdysozoa</taxon>
        <taxon>Arthropoda</taxon>
        <taxon>Hexapoda</taxon>
        <taxon>Insecta</taxon>
        <taxon>Pterygota</taxon>
        <taxon>Neoptera</taxon>
        <taxon>Paraneoptera</taxon>
        <taxon>Hemiptera</taxon>
        <taxon>Heteroptera</taxon>
        <taxon>Panheteroptera</taxon>
        <taxon>Cimicomorpha</taxon>
        <taxon>Cimicidae</taxon>
        <taxon>Cimex</taxon>
    </lineage>
</organism>
<feature type="chain" id="PRO_5036432554" evidence="1">
    <location>
        <begin position="24"/>
        <end position="281"/>
    </location>
</feature>
<dbReference type="PANTHER" id="PTHR21398">
    <property type="entry name" value="AGAP007094-PA"/>
    <property type="match status" value="1"/>
</dbReference>
<sequence length="281" mass="31401">MARWFYMTLILVMTITTTHVCQGDKRAGRQKRIVWITTDGRLALPPGTLLTITPTISMPFVRYPPDGFLSNMTISLPFTINFDVLGLTDNQNPYGALPPIIARGLGRSAGAVVADYIASLLNKKRSSRSAEQSVISEASALFHGGERAILYIVVEDFLANFGLDGKACLLRAICEVHVHSLRTYGIFGEMIKLFFTASKSPFAESLSEYVKAERLGLEQGECFPYYKDCPKSLFSHPSKNKYVNNHEEEEEDFNAEENEVIMDEKPNRSGMTNDVLQNVIM</sequence>
<accession>A0A8I6SH50</accession>
<name>A0A8I6SH50_CIMLE</name>
<keyword evidence="3" id="KW-1185">Reference proteome</keyword>
<dbReference type="InterPro" id="IPR006631">
    <property type="entry name" value="DM4_12"/>
</dbReference>
<keyword evidence="1" id="KW-0732">Signal</keyword>
<proteinExistence type="predicted"/>
<dbReference type="RefSeq" id="XP_024082476.1">
    <property type="nucleotide sequence ID" value="XM_024226708.1"/>
</dbReference>
<dbReference type="AlphaFoldDB" id="A0A8I6SH50"/>
<dbReference type="Proteomes" id="UP000494040">
    <property type="component" value="Unassembled WGS sequence"/>
</dbReference>
<dbReference type="Pfam" id="PF07841">
    <property type="entry name" value="DM4_12"/>
    <property type="match status" value="1"/>
</dbReference>
<feature type="signal peptide" evidence="1">
    <location>
        <begin position="1"/>
        <end position="23"/>
    </location>
</feature>
<dbReference type="SMART" id="SM00718">
    <property type="entry name" value="DM4_12"/>
    <property type="match status" value="1"/>
</dbReference>
<evidence type="ECO:0000256" key="1">
    <source>
        <dbReference type="SAM" id="SignalP"/>
    </source>
</evidence>
<evidence type="ECO:0000313" key="3">
    <source>
        <dbReference type="Proteomes" id="UP000494040"/>
    </source>
</evidence>
<dbReference type="OMA" id="PYYKACP"/>
<dbReference type="RefSeq" id="XP_014257724.1">
    <property type="nucleotide sequence ID" value="XM_014402238.2"/>
</dbReference>
<dbReference type="EnsemblMetazoa" id="XM_024226708.1">
    <property type="protein sequence ID" value="XP_024082476.1"/>
    <property type="gene ID" value="LOC106671346"/>
</dbReference>
<dbReference type="KEGG" id="clec:106671346"/>
<evidence type="ECO:0000313" key="2">
    <source>
        <dbReference type="EnsemblMetazoa" id="XP_024082476.1"/>
    </source>
</evidence>
<protein>
    <submittedName>
        <fullName evidence="2">Uncharacterized protein</fullName>
    </submittedName>
</protein>
<reference evidence="2" key="1">
    <citation type="submission" date="2022-01" db="UniProtKB">
        <authorList>
            <consortium name="EnsemblMetazoa"/>
        </authorList>
    </citation>
    <scope>IDENTIFICATION</scope>
</reference>
<dbReference type="EnsemblMetazoa" id="XM_014402238.2">
    <property type="protein sequence ID" value="XP_014257724.1"/>
    <property type="gene ID" value="LOC106671346"/>
</dbReference>
<dbReference type="OrthoDB" id="6339724at2759"/>
<dbReference type="PANTHER" id="PTHR21398:SF6">
    <property type="entry name" value="AGAP007094-PA"/>
    <property type="match status" value="1"/>
</dbReference>